<feature type="domain" description="Piwi" evidence="3">
    <location>
        <begin position="648"/>
        <end position="955"/>
    </location>
</feature>
<evidence type="ECO:0000259" key="2">
    <source>
        <dbReference type="PROSITE" id="PS50821"/>
    </source>
</evidence>
<keyword evidence="5" id="KW-1185">Reference proteome</keyword>
<dbReference type="Pfam" id="PF08699">
    <property type="entry name" value="ArgoL1"/>
    <property type="match status" value="1"/>
</dbReference>
<dbReference type="InterPro" id="IPR014811">
    <property type="entry name" value="ArgoL1"/>
</dbReference>
<dbReference type="GO" id="GO:0003723">
    <property type="term" value="F:RNA binding"/>
    <property type="evidence" value="ECO:0007669"/>
    <property type="project" value="InterPro"/>
</dbReference>
<dbReference type="EMBL" id="ML986646">
    <property type="protein sequence ID" value="KAF2261991.1"/>
    <property type="molecule type" value="Genomic_DNA"/>
</dbReference>
<dbReference type="PROSITE" id="PS50821">
    <property type="entry name" value="PAZ"/>
    <property type="match status" value="1"/>
</dbReference>
<comment type="caution">
    <text evidence="4">The sequence shown here is derived from an EMBL/GenBank/DDBJ whole genome shotgun (WGS) entry which is preliminary data.</text>
</comment>
<sequence>MADRGRGRGGGGRGGRGGGSDRGGGDFRGGRGGFGGRGGSDRGGGGSRGGGGGRGGFQPQPVQIYGNGVFPQPDANIQKLESSMVKDLSSAFSKLSVADRLPSRPGYGVAGKPIVLWANYFHLKGLKPDTVFHRYSVSFSNNNLPKPKKKTLIQLLLKDPIFAKHTVASDWAQVLIFAEDVNLGGSRREFDIEWFPQDGEPLPQQSAGEPAQRTAARKRNTVKIRVEKLGTISLKELMTDVSSSATYPLKLEAIQTLNIVLAYGPSTDTQIATVGQNRYYPFTPHPRTVFANLGLGLQALRGYFSSVRTSVGRILVNINVSAAAFYKDGPLSDLLRELSPRGPPQNAEQYRRLSNFVKMLRIETNYIPKKDDNGKVMKDKKGQPIFKRKVHTILNLPWDAGAGKHRSPRNTRITIGGGPEITVEDHFKRNYGPNILRNPQGAVVDCGTQGNPKYIPVELCRVLPGQVAKRLLQGDQTREMIAFAARRPLQNAESIMNDGLQITKLGAGLDANSKKFGIQVLPTLLTVQARILPAPPLKYRTKALTPQNGAWNLDTRQIGSQPFCRVKKLDSWSCLVINLEGRLAVRGGDQELKGHLDEFTKVLGDYGMSPRPLGRPASITVRQSDIANRNITMICGQIANALSSRPKFLFVILPNDSAVIYDSVKYVCDIQLGIPSICNIGDKFSKPKGQMQYFANVCLKFNQKLGGVNHSLELDKLKPLDNQTIVFGIDVTHPSPGSSDKSPSIAGVVASVDAMFSQYPASIRTQKGKNEMVDQLEEMVKERIRFWQKRNQNRLPTKVIVYRDGVSEGQYSIVLDSEYTSFVKAFDKIYGDKNKHPKISIIVVGKRHHTRFYPTKLDDADPKTGNPKPGTVVDRGVTGEKLFDFYLLAHQGLQGTSKPGHYVVIKDENKLGADQLQILTHNLCYTFARATRSVSICPPAYYADLLCERGRGYLHAVLKGGDSAVEFTDGMWHGGVHANLAETMFYL</sequence>
<accession>A0A9P4K4N0</accession>
<dbReference type="InterPro" id="IPR003100">
    <property type="entry name" value="PAZ_dom"/>
</dbReference>
<evidence type="ECO:0000259" key="3">
    <source>
        <dbReference type="PROSITE" id="PS50822"/>
    </source>
</evidence>
<feature type="region of interest" description="Disordered" evidence="1">
    <location>
        <begin position="1"/>
        <end position="70"/>
    </location>
</feature>
<dbReference type="AlphaFoldDB" id="A0A9P4K4N0"/>
<dbReference type="PROSITE" id="PS50822">
    <property type="entry name" value="PIWI"/>
    <property type="match status" value="1"/>
</dbReference>
<evidence type="ECO:0000313" key="4">
    <source>
        <dbReference type="EMBL" id="KAF2261991.1"/>
    </source>
</evidence>
<dbReference type="PANTHER" id="PTHR22891">
    <property type="entry name" value="EUKARYOTIC TRANSLATION INITIATION FACTOR 2C"/>
    <property type="match status" value="1"/>
</dbReference>
<dbReference type="SUPFAM" id="SSF53098">
    <property type="entry name" value="Ribonuclease H-like"/>
    <property type="match status" value="1"/>
</dbReference>
<dbReference type="SUPFAM" id="SSF101690">
    <property type="entry name" value="PAZ domain"/>
    <property type="match status" value="1"/>
</dbReference>
<reference evidence="5" key="1">
    <citation type="journal article" date="2020" name="Stud. Mycol.">
        <title>101 Dothideomycetes genomes: A test case for predicting lifestyles and emergence of pathogens.</title>
        <authorList>
            <person name="Haridas S."/>
            <person name="Albert R."/>
            <person name="Binder M."/>
            <person name="Bloem J."/>
            <person name="LaButti K."/>
            <person name="Salamov A."/>
            <person name="Andreopoulos B."/>
            <person name="Baker S."/>
            <person name="Barry K."/>
            <person name="Bills G."/>
            <person name="Bluhm B."/>
            <person name="Cannon C."/>
            <person name="Castanera R."/>
            <person name="Culley D."/>
            <person name="Daum C."/>
            <person name="Ezra D."/>
            <person name="Gonzalez J."/>
            <person name="Henrissat B."/>
            <person name="Kuo A."/>
            <person name="Liang C."/>
            <person name="Lipzen A."/>
            <person name="Lutzoni F."/>
            <person name="Magnuson J."/>
            <person name="Mondo S."/>
            <person name="Nolan M."/>
            <person name="Ohm R."/>
            <person name="Pangilinan J."/>
            <person name="Park H.-J."/>
            <person name="Ramirez L."/>
            <person name="Alfaro M."/>
            <person name="Sun H."/>
            <person name="Tritt A."/>
            <person name="Yoshinaga Y."/>
            <person name="Zwiers L.-H."/>
            <person name="Turgeon B."/>
            <person name="Goodwin S."/>
            <person name="Spatafora J."/>
            <person name="Crous P."/>
            <person name="Grigoriev I."/>
        </authorList>
    </citation>
    <scope>NUCLEOTIDE SEQUENCE [LARGE SCALE GENOMIC DNA]</scope>
    <source>
        <strain evidence="5">CBS 304.66</strain>
    </source>
</reference>
<dbReference type="InterPro" id="IPR036397">
    <property type="entry name" value="RNaseH_sf"/>
</dbReference>
<dbReference type="SMART" id="SM01163">
    <property type="entry name" value="DUF1785"/>
    <property type="match status" value="1"/>
</dbReference>
<proteinExistence type="predicted"/>
<dbReference type="Pfam" id="PF16486">
    <property type="entry name" value="ArgoN"/>
    <property type="match status" value="1"/>
</dbReference>
<dbReference type="InterPro" id="IPR012337">
    <property type="entry name" value="RNaseH-like_sf"/>
</dbReference>
<dbReference type="SMART" id="SM00950">
    <property type="entry name" value="Piwi"/>
    <property type="match status" value="1"/>
</dbReference>
<dbReference type="Pfam" id="PF02171">
    <property type="entry name" value="Piwi"/>
    <property type="match status" value="1"/>
</dbReference>
<name>A0A9P4K4N0_9PLEO</name>
<gene>
    <name evidence="4" type="ORF">CC78DRAFT_468960</name>
</gene>
<feature type="compositionally biased region" description="Gly residues" evidence="1">
    <location>
        <begin position="30"/>
        <end position="56"/>
    </location>
</feature>
<evidence type="ECO:0000313" key="5">
    <source>
        <dbReference type="Proteomes" id="UP000800093"/>
    </source>
</evidence>
<dbReference type="InterPro" id="IPR003165">
    <property type="entry name" value="Piwi"/>
</dbReference>
<dbReference type="InterPro" id="IPR032474">
    <property type="entry name" value="Argonaute_N"/>
</dbReference>
<dbReference type="OrthoDB" id="10252740at2759"/>
<feature type="domain" description="PAZ" evidence="2">
    <location>
        <begin position="330"/>
        <end position="464"/>
    </location>
</feature>
<dbReference type="CDD" id="cd04657">
    <property type="entry name" value="Piwi_ago-like"/>
    <property type="match status" value="1"/>
</dbReference>
<organism evidence="4 5">
    <name type="scientific">Lojkania enalia</name>
    <dbReference type="NCBI Taxonomy" id="147567"/>
    <lineage>
        <taxon>Eukaryota</taxon>
        <taxon>Fungi</taxon>
        <taxon>Dikarya</taxon>
        <taxon>Ascomycota</taxon>
        <taxon>Pezizomycotina</taxon>
        <taxon>Dothideomycetes</taxon>
        <taxon>Pleosporomycetidae</taxon>
        <taxon>Pleosporales</taxon>
        <taxon>Pleosporales incertae sedis</taxon>
        <taxon>Lojkania</taxon>
    </lineage>
</organism>
<protein>
    <submittedName>
        <fullName evidence="4">Piwi-domain-containing protein</fullName>
    </submittedName>
</protein>
<dbReference type="InterPro" id="IPR032472">
    <property type="entry name" value="ArgoL2"/>
</dbReference>
<dbReference type="Gene3D" id="3.30.420.10">
    <property type="entry name" value="Ribonuclease H-like superfamily/Ribonuclease H"/>
    <property type="match status" value="1"/>
</dbReference>
<dbReference type="InterPro" id="IPR045246">
    <property type="entry name" value="Piwi_ago-like"/>
</dbReference>
<dbReference type="Gene3D" id="2.170.260.10">
    <property type="entry name" value="paz domain"/>
    <property type="match status" value="1"/>
</dbReference>
<feature type="compositionally biased region" description="Gly residues" evidence="1">
    <location>
        <begin position="8"/>
        <end position="22"/>
    </location>
</feature>
<evidence type="ECO:0000256" key="1">
    <source>
        <dbReference type="SAM" id="MobiDB-lite"/>
    </source>
</evidence>
<dbReference type="CDD" id="cd02846">
    <property type="entry name" value="PAZ_argonaute_like"/>
    <property type="match status" value="1"/>
</dbReference>
<dbReference type="InterPro" id="IPR036085">
    <property type="entry name" value="PAZ_dom_sf"/>
</dbReference>
<dbReference type="Pfam" id="PF16488">
    <property type="entry name" value="ArgoL2"/>
    <property type="match status" value="1"/>
</dbReference>
<dbReference type="Proteomes" id="UP000800093">
    <property type="component" value="Unassembled WGS sequence"/>
</dbReference>
<dbReference type="Gene3D" id="3.40.50.2300">
    <property type="match status" value="1"/>
</dbReference>